<protein>
    <submittedName>
        <fullName evidence="2">Uncharacterized protein</fullName>
    </submittedName>
</protein>
<proteinExistence type="predicted"/>
<evidence type="ECO:0000313" key="3">
    <source>
        <dbReference type="EMBL" id="CAF1363481.1"/>
    </source>
</evidence>
<accession>A0A814MKI0</accession>
<evidence type="ECO:0000313" key="2">
    <source>
        <dbReference type="EMBL" id="CAF1079605.1"/>
    </source>
</evidence>
<organism evidence="2 4">
    <name type="scientific">Adineta ricciae</name>
    <name type="common">Rotifer</name>
    <dbReference type="NCBI Taxonomy" id="249248"/>
    <lineage>
        <taxon>Eukaryota</taxon>
        <taxon>Metazoa</taxon>
        <taxon>Spiralia</taxon>
        <taxon>Gnathifera</taxon>
        <taxon>Rotifera</taxon>
        <taxon>Eurotatoria</taxon>
        <taxon>Bdelloidea</taxon>
        <taxon>Adinetida</taxon>
        <taxon>Adinetidae</taxon>
        <taxon>Adineta</taxon>
    </lineage>
</organism>
<feature type="transmembrane region" description="Helical" evidence="1">
    <location>
        <begin position="378"/>
        <end position="398"/>
    </location>
</feature>
<keyword evidence="1" id="KW-0472">Membrane</keyword>
<feature type="transmembrane region" description="Helical" evidence="1">
    <location>
        <begin position="928"/>
        <end position="946"/>
    </location>
</feature>
<evidence type="ECO:0000313" key="4">
    <source>
        <dbReference type="Proteomes" id="UP000663828"/>
    </source>
</evidence>
<dbReference type="EMBL" id="CAJNOR010001121">
    <property type="protein sequence ID" value="CAF1079605.1"/>
    <property type="molecule type" value="Genomic_DNA"/>
</dbReference>
<sequence length="1253" mass="144409">MLEENDYDEIVHDPIVTLRHQKYKTWLYIVLLAVCLYILFYINLVKIQSTTVSVSNITLQYFEQLYVEHHETLSCPCSTIRIPYRNITSNNVTMHSICSSIFIDPKWTEALYFANASQFGVWDFRTTAYSQFELLSSFCSLSNEIISQTLSDIGNNEVVTLYLSTQTQIRVDINKRIENLKNSATSRMMTFLNYLQNTNNKHFFVSALNTNFIILTFGDLNHTSLFGLEVSYLINYTPGEKCSETVVIMNATLNRLLPELMDEGIRSKMVLLPNSTIVNGFFTACTPVEALLQSTLDCLYEIHCLQLLFSYFPKLTQINFNPYNSSLSSEDRTSRSVYEYLNDLFVRNWSTEIDYEKYYLECSPSMCIYSTIERTETIHALTIFISLYGGLVIIFRIVSSLSIDILVKWKCCSKSTHRNSTVEQKNSVSRLVQAIKIFNLFKQINDRTEESIKLQRIITRVYVILLIVSICILCLLTSLHSETRTVAITNSSMAVYQSLEDLYASTLRCPCVKQSIPYGQFLSLSPRFHQICSSGFVHPNWIRVLADDSNALHGSARSHRVYLQFQFLSDLCHLARTTIADAIIRYLSQMFVVSSVMNETEFYKQVNASFNQFRQSTVYNFGLMSDVLQLLMQIDQLYLKSIEILDDFSHNVNLINSVITNDSNFIQLRNFQYQLNGIRNIRSKQMTCVCATTAHCETPIGVYEDVFNSTTNSNTVLFHSIPGWVQRCLAIDSLRFSSLECLYEDSDCFFFFLDTLQITTVHEPLLFDFKPLIYEPSMTRYSRNATVSDLFKQIMIEQWSSSTIYEAFFEFCAPTHCTYSQKIRTQNFLGVMVKLISMIGSIMFSLRIITPQLVKLILRLIVRCKNNKKQQRSQSLGTFVNRLKMTIRKLLKFLAMKLLQLNMYSSRDFGSDIDRETVRCYSRWATRLHFFLYLASCAILIFYMIIRTHNLTKTLDQPTFASYERLQQLYGNKLKCSCSQIASPYSAYVEIQPVFHPICSSTFVSNEWRDNLTNDFAANLSIYAQNDYRRFLSAHIQYLQGLCHLSQQTVHNAINELLISLLVTVELLSNEEFHHRVDTLIKQSETNAPILFSRFLFMIRTVNHGNAFMTTYGTNFRYLALLNSPSWSYAYTEAMIYDDNCSCGLFSNCTTQATFIESSKVIPVQGLKIGCLPSESFRLSTLECFYNQSCLDLLHQFTNSQNLSIPLSTASSRFSLNTTINQLMSCSFTEQWSTNKTYSSYYHQCSPSSCSVT</sequence>
<dbReference type="Proteomes" id="UP000663828">
    <property type="component" value="Unassembled WGS sequence"/>
</dbReference>
<reference evidence="2" key="1">
    <citation type="submission" date="2021-02" db="EMBL/GenBank/DDBJ databases">
        <authorList>
            <person name="Nowell W R."/>
        </authorList>
    </citation>
    <scope>NUCLEOTIDE SEQUENCE</scope>
</reference>
<keyword evidence="4" id="KW-1185">Reference proteome</keyword>
<dbReference type="AlphaFoldDB" id="A0A814MKI0"/>
<feature type="transmembrane region" description="Helical" evidence="1">
    <location>
        <begin position="461"/>
        <end position="479"/>
    </location>
</feature>
<dbReference type="EMBL" id="CAJNOJ010000277">
    <property type="protein sequence ID" value="CAF1363481.1"/>
    <property type="molecule type" value="Genomic_DNA"/>
</dbReference>
<comment type="caution">
    <text evidence="2">The sequence shown here is derived from an EMBL/GenBank/DDBJ whole genome shotgun (WGS) entry which is preliminary data.</text>
</comment>
<gene>
    <name evidence="3" type="ORF">EDS130_LOCUS33958</name>
    <name evidence="2" type="ORF">XAT740_LOCUS17249</name>
</gene>
<keyword evidence="1" id="KW-1133">Transmembrane helix</keyword>
<evidence type="ECO:0000256" key="1">
    <source>
        <dbReference type="SAM" id="Phobius"/>
    </source>
</evidence>
<dbReference type="Proteomes" id="UP000663852">
    <property type="component" value="Unassembled WGS sequence"/>
</dbReference>
<name>A0A814MKI0_ADIRI</name>
<keyword evidence="1" id="KW-0812">Transmembrane</keyword>
<feature type="transmembrane region" description="Helical" evidence="1">
    <location>
        <begin position="25"/>
        <end position="44"/>
    </location>
</feature>